<dbReference type="Proteomes" id="UP000246114">
    <property type="component" value="Unassembled WGS sequence"/>
</dbReference>
<dbReference type="Pfam" id="PF05133">
    <property type="entry name" value="SPP1_portal"/>
    <property type="match status" value="1"/>
</dbReference>
<organism evidence="2 3">
    <name type="scientific">Clostridium cadaveris</name>
    <dbReference type="NCBI Taxonomy" id="1529"/>
    <lineage>
        <taxon>Bacteria</taxon>
        <taxon>Bacillati</taxon>
        <taxon>Bacillota</taxon>
        <taxon>Clostridia</taxon>
        <taxon>Eubacteriales</taxon>
        <taxon>Clostridiaceae</taxon>
        <taxon>Clostridium</taxon>
    </lineage>
</organism>
<name>A0A316M0T5_9CLOT</name>
<dbReference type="EMBL" id="QAMZ01000053">
    <property type="protein sequence ID" value="PWL51774.1"/>
    <property type="molecule type" value="Genomic_DNA"/>
</dbReference>
<evidence type="ECO:0000313" key="2">
    <source>
        <dbReference type="EMBL" id="PWL51774.1"/>
    </source>
</evidence>
<accession>A0A316M0T5</accession>
<feature type="region of interest" description="Disordered" evidence="1">
    <location>
        <begin position="488"/>
        <end position="517"/>
    </location>
</feature>
<reference evidence="2 3" key="1">
    <citation type="submission" date="2018-03" db="EMBL/GenBank/DDBJ databases">
        <title>The uncultured portion of the human microbiome is neutrally assembled.</title>
        <authorList>
            <person name="Jeraldo P."/>
            <person name="Boardman L."/>
            <person name="White B.A."/>
            <person name="Nelson H."/>
            <person name="Goldenfeld N."/>
            <person name="Chia N."/>
        </authorList>
    </citation>
    <scope>NUCLEOTIDE SEQUENCE [LARGE SCALE GENOMIC DNA]</scope>
    <source>
        <strain evidence="2">CIM:MAG 903</strain>
    </source>
</reference>
<dbReference type="RefSeq" id="WP_168972086.1">
    <property type="nucleotide sequence ID" value="NZ_JABAGG010000006.1"/>
</dbReference>
<dbReference type="InterPro" id="IPR021145">
    <property type="entry name" value="Portal_protein_SPP1_Gp6-like"/>
</dbReference>
<evidence type="ECO:0008006" key="4">
    <source>
        <dbReference type="Google" id="ProtNLM"/>
    </source>
</evidence>
<dbReference type="AlphaFoldDB" id="A0A316M0T5"/>
<feature type="compositionally biased region" description="Basic and acidic residues" evidence="1">
    <location>
        <begin position="507"/>
        <end position="517"/>
    </location>
</feature>
<evidence type="ECO:0000256" key="1">
    <source>
        <dbReference type="SAM" id="MobiDB-lite"/>
    </source>
</evidence>
<evidence type="ECO:0000313" key="3">
    <source>
        <dbReference type="Proteomes" id="UP000246114"/>
    </source>
</evidence>
<feature type="compositionally biased region" description="Acidic residues" evidence="1">
    <location>
        <begin position="496"/>
        <end position="506"/>
    </location>
</feature>
<gene>
    <name evidence="2" type="ORF">DBY38_12575</name>
</gene>
<proteinExistence type="predicted"/>
<sequence>MSSRYDIDKLNRLENIKKNLFKLPTEEVLERVKTKADYYIYQGKCEDEEAAKDDKALLGQSWETKDNTAYEPTQDIRNKIKPLLKKQARFMFGKEPTIVIKADDPKKDKEECENLRKFLDDVFEKNNFWTNTKKAFLESTIKKRVLLRAEVINGQPIKLKYEKIEDFFYKEIGNILMEVSFFEEDLNNVYINKDDEKKYYIHKYNYGKNGEVLYTKLTYEGGNTDPSEIEGPADTGLIKIPCWLIKNGGELNSKYGESDIEDLKDAQDQYNRRNSDLADALKFQLFGAEAVIDGDEEDVNNFTVSPGAVHAVKTRDDVSDNRQAVIQRLEYNLGSADVVNSYLDRAEKDMRDALDMPNIKDLNNIPSAKAMKYLYNDLIVRCEEKWNDWEPVLKDVVNFIMEYGLACYTNYNKNWNNIKFTLDFKHNYPLPSDEEDKKKVAMEEVQANVRSVVSYIQEYSDSEDPQEEFNTIVEEKRILAEAEADSFNKALKSEGTEENNDNEDDEDKKKNFIEDDK</sequence>
<protein>
    <recommendedName>
        <fullName evidence="4">Phage portal protein</fullName>
    </recommendedName>
</protein>
<comment type="caution">
    <text evidence="2">The sequence shown here is derived from an EMBL/GenBank/DDBJ whole genome shotgun (WGS) entry which is preliminary data.</text>
</comment>